<accession>A0AAP5I1F7</accession>
<dbReference type="AlphaFoldDB" id="A0AAP5I1F7"/>
<dbReference type="RefSeq" id="WP_208339559.1">
    <property type="nucleotide sequence ID" value="NZ_CAWQFN010000550.1"/>
</dbReference>
<dbReference type="Pfam" id="PF06296">
    <property type="entry name" value="RelE"/>
    <property type="match status" value="1"/>
</dbReference>
<evidence type="ECO:0000313" key="1">
    <source>
        <dbReference type="EMBL" id="MDR9893392.1"/>
    </source>
</evidence>
<name>A0AAP5I1F7_9CYAN</name>
<evidence type="ECO:0000313" key="2">
    <source>
        <dbReference type="Proteomes" id="UP000667802"/>
    </source>
</evidence>
<proteinExistence type="predicted"/>
<dbReference type="EMBL" id="JAALHA020000001">
    <property type="protein sequence ID" value="MDR9893392.1"/>
    <property type="molecule type" value="Genomic_DNA"/>
</dbReference>
<reference evidence="2" key="1">
    <citation type="journal article" date="2021" name="Science">
        <title>Hunting the eagle killer: A cyanobacterial neurotoxin causes vacuolar myelinopathy.</title>
        <authorList>
            <person name="Breinlinger S."/>
            <person name="Phillips T.J."/>
            <person name="Haram B.N."/>
            <person name="Mares J."/>
            <person name="Martinez Yerena J.A."/>
            <person name="Hrouzek P."/>
            <person name="Sobotka R."/>
            <person name="Henderson W.M."/>
            <person name="Schmieder P."/>
            <person name="Williams S.M."/>
            <person name="Lauderdale J.D."/>
            <person name="Wilde H.D."/>
            <person name="Gerrin W."/>
            <person name="Kust A."/>
            <person name="Washington J.W."/>
            <person name="Wagner C."/>
            <person name="Geier B."/>
            <person name="Liebeke M."/>
            <person name="Enke H."/>
            <person name="Niedermeyer T.H.J."/>
            <person name="Wilde S.B."/>
        </authorList>
    </citation>
    <scope>NUCLEOTIDE SEQUENCE [LARGE SCALE GENOMIC DNA]</scope>
    <source>
        <strain evidence="2">Thurmond2011</strain>
    </source>
</reference>
<comment type="caution">
    <text evidence="1">The sequence shown here is derived from an EMBL/GenBank/DDBJ whole genome shotgun (WGS) entry which is preliminary data.</text>
</comment>
<dbReference type="InterPro" id="IPR009387">
    <property type="entry name" value="HigB-2"/>
</dbReference>
<sequence length="129" mass="14998">MLIYKTRWFDRWARKEGLNDLNLCAAVEEMAAGLYEADLGGGLFKKRVARSGKGKRSGFRTLIATNREDRWFFVFFVFGFPKNERSNIDKHEEEALKKLASVLLCYTLQQLEKAKLKDELIEVNCNEKD</sequence>
<organism evidence="1 2">
    <name type="scientific">Aetokthonos hydrillicola Thurmond2011</name>
    <dbReference type="NCBI Taxonomy" id="2712845"/>
    <lineage>
        <taxon>Bacteria</taxon>
        <taxon>Bacillati</taxon>
        <taxon>Cyanobacteriota</taxon>
        <taxon>Cyanophyceae</taxon>
        <taxon>Nostocales</taxon>
        <taxon>Hapalosiphonaceae</taxon>
        <taxon>Aetokthonos</taxon>
    </lineage>
</organism>
<dbReference type="PIRSF" id="PIRSF018634">
    <property type="entry name" value="UCP018634"/>
    <property type="match status" value="1"/>
</dbReference>
<keyword evidence="2" id="KW-1185">Reference proteome</keyword>
<dbReference type="Proteomes" id="UP000667802">
    <property type="component" value="Unassembled WGS sequence"/>
</dbReference>
<gene>
    <name evidence="1" type="ORF">G7B40_002160</name>
</gene>
<protein>
    <submittedName>
        <fullName evidence="1">Type II toxin-antitoxin system RelE/ParE family toxin</fullName>
    </submittedName>
</protein>